<dbReference type="GO" id="GO:0004252">
    <property type="term" value="F:serine-type endopeptidase activity"/>
    <property type="evidence" value="ECO:0007669"/>
    <property type="project" value="UniProtKB-UniRule"/>
</dbReference>
<dbReference type="Proteomes" id="UP000525078">
    <property type="component" value="Unassembled WGS sequence"/>
</dbReference>
<feature type="chain" id="PRO_5029509096" evidence="10">
    <location>
        <begin position="26"/>
        <end position="747"/>
    </location>
</feature>
<dbReference type="InterPro" id="IPR041469">
    <property type="entry name" value="Subtilisin-like_FN3"/>
</dbReference>
<evidence type="ECO:0000256" key="7">
    <source>
        <dbReference type="ARBA" id="ARBA00022825"/>
    </source>
</evidence>
<keyword evidence="4 9" id="KW-0645">Protease</keyword>
<evidence type="ECO:0000313" key="14">
    <source>
        <dbReference type="EMBL" id="KAF4374690.1"/>
    </source>
</evidence>
<evidence type="ECO:0000259" key="13">
    <source>
        <dbReference type="Pfam" id="PF17766"/>
    </source>
</evidence>
<dbReference type="PANTHER" id="PTHR10795">
    <property type="entry name" value="PROPROTEIN CONVERTASE SUBTILISIN/KEXIN"/>
    <property type="match status" value="1"/>
</dbReference>
<evidence type="ECO:0000256" key="8">
    <source>
        <dbReference type="PIRSR" id="PIRSR615500-1"/>
    </source>
</evidence>
<feature type="domain" description="Subtilisin-like protease fibronectin type-III" evidence="13">
    <location>
        <begin position="640"/>
        <end position="735"/>
    </location>
</feature>
<evidence type="ECO:0000256" key="2">
    <source>
        <dbReference type="ARBA" id="ARBA00011073"/>
    </source>
</evidence>
<keyword evidence="3" id="KW-0964">Secreted</keyword>
<dbReference type="Pfam" id="PF05922">
    <property type="entry name" value="Inhibitor_I9"/>
    <property type="match status" value="1"/>
</dbReference>
<evidence type="ECO:0000256" key="5">
    <source>
        <dbReference type="ARBA" id="ARBA00022729"/>
    </source>
</evidence>
<keyword evidence="6 9" id="KW-0378">Hydrolase</keyword>
<dbReference type="Gene3D" id="2.60.40.2310">
    <property type="match status" value="1"/>
</dbReference>
<dbReference type="Gene3D" id="3.50.30.30">
    <property type="match status" value="2"/>
</dbReference>
<feature type="domain" description="Inhibitor I9" evidence="12">
    <location>
        <begin position="29"/>
        <end position="104"/>
    </location>
</feature>
<dbReference type="CDD" id="cd04852">
    <property type="entry name" value="Peptidases_S8_3"/>
    <property type="match status" value="1"/>
</dbReference>
<dbReference type="AlphaFoldDB" id="A0A7J6FY34"/>
<dbReference type="PROSITE" id="PS00138">
    <property type="entry name" value="SUBTILASE_SER"/>
    <property type="match status" value="1"/>
</dbReference>
<dbReference type="Pfam" id="PF00082">
    <property type="entry name" value="Peptidase_S8"/>
    <property type="match status" value="1"/>
</dbReference>
<dbReference type="InterPro" id="IPR000209">
    <property type="entry name" value="Peptidase_S8/S53_dom"/>
</dbReference>
<evidence type="ECO:0000259" key="11">
    <source>
        <dbReference type="Pfam" id="PF00082"/>
    </source>
</evidence>
<dbReference type="Gene3D" id="3.30.70.80">
    <property type="entry name" value="Peptidase S8 propeptide/proteinase inhibitor I9"/>
    <property type="match status" value="1"/>
</dbReference>
<evidence type="ECO:0000259" key="12">
    <source>
        <dbReference type="Pfam" id="PF05922"/>
    </source>
</evidence>
<feature type="active site" description="Charge relay system" evidence="8 9">
    <location>
        <position position="525"/>
    </location>
</feature>
<dbReference type="InterPro" id="IPR034197">
    <property type="entry name" value="Peptidases_S8_3"/>
</dbReference>
<accession>A0A7J6FY34</accession>
<dbReference type="FunFam" id="3.30.70.80:FF:000002">
    <property type="entry name" value="Subtilisin-like protease SBT5.3"/>
    <property type="match status" value="1"/>
</dbReference>
<evidence type="ECO:0000256" key="6">
    <source>
        <dbReference type="ARBA" id="ARBA00022801"/>
    </source>
</evidence>
<evidence type="ECO:0000256" key="4">
    <source>
        <dbReference type="ARBA" id="ARBA00022670"/>
    </source>
</evidence>
<dbReference type="GO" id="GO:0006508">
    <property type="term" value="P:proteolysis"/>
    <property type="evidence" value="ECO:0007669"/>
    <property type="project" value="UniProtKB-KW"/>
</dbReference>
<feature type="domain" description="Peptidase S8/S53" evidence="11">
    <location>
        <begin position="135"/>
        <end position="570"/>
    </location>
</feature>
<keyword evidence="5 10" id="KW-0732">Signal</keyword>
<dbReference type="InterPro" id="IPR010259">
    <property type="entry name" value="S8pro/Inhibitor_I9"/>
</dbReference>
<dbReference type="FunFam" id="2.60.40.2310:FF:000001">
    <property type="entry name" value="Subtilisin-like protease SBT1.5"/>
    <property type="match status" value="1"/>
</dbReference>
<organism evidence="14 15">
    <name type="scientific">Cannabis sativa</name>
    <name type="common">Hemp</name>
    <name type="synonym">Marijuana</name>
    <dbReference type="NCBI Taxonomy" id="3483"/>
    <lineage>
        <taxon>Eukaryota</taxon>
        <taxon>Viridiplantae</taxon>
        <taxon>Streptophyta</taxon>
        <taxon>Embryophyta</taxon>
        <taxon>Tracheophyta</taxon>
        <taxon>Spermatophyta</taxon>
        <taxon>Magnoliopsida</taxon>
        <taxon>eudicotyledons</taxon>
        <taxon>Gunneridae</taxon>
        <taxon>Pentapetalae</taxon>
        <taxon>rosids</taxon>
        <taxon>fabids</taxon>
        <taxon>Rosales</taxon>
        <taxon>Cannabaceae</taxon>
        <taxon>Cannabis</taxon>
    </lineage>
</organism>
<protein>
    <submittedName>
        <fullName evidence="14">Uncharacterized protein</fullName>
    </submittedName>
</protein>
<dbReference type="EMBL" id="JAATIP010000094">
    <property type="protein sequence ID" value="KAF4374690.1"/>
    <property type="molecule type" value="Genomic_DNA"/>
</dbReference>
<gene>
    <name evidence="14" type="ORF">F8388_020211</name>
</gene>
<feature type="active site" description="Charge relay system" evidence="8 9">
    <location>
        <position position="221"/>
    </location>
</feature>
<dbReference type="Gene3D" id="3.40.50.200">
    <property type="entry name" value="Peptidase S8/S53 domain"/>
    <property type="match status" value="2"/>
</dbReference>
<comment type="similarity">
    <text evidence="2 9">Belongs to the peptidase S8 family.</text>
</comment>
<dbReference type="InterPro" id="IPR037045">
    <property type="entry name" value="S8pro/Inhibitor_I9_sf"/>
</dbReference>
<keyword evidence="7 9" id="KW-0720">Serine protease</keyword>
<dbReference type="InterPro" id="IPR015500">
    <property type="entry name" value="Peptidase_S8_subtilisin-rel"/>
</dbReference>
<reference evidence="14 15" key="1">
    <citation type="journal article" date="2020" name="bioRxiv">
        <title>Sequence and annotation of 42 cannabis genomes reveals extensive copy number variation in cannabinoid synthesis and pathogen resistance genes.</title>
        <authorList>
            <person name="Mckernan K.J."/>
            <person name="Helbert Y."/>
            <person name="Kane L.T."/>
            <person name="Ebling H."/>
            <person name="Zhang L."/>
            <person name="Liu B."/>
            <person name="Eaton Z."/>
            <person name="Mclaughlin S."/>
            <person name="Kingan S."/>
            <person name="Baybayan P."/>
            <person name="Concepcion G."/>
            <person name="Jordan M."/>
            <person name="Riva A."/>
            <person name="Barbazuk W."/>
            <person name="Harkins T."/>
        </authorList>
    </citation>
    <scope>NUCLEOTIDE SEQUENCE [LARGE SCALE GENOMIC DNA]</scope>
    <source>
        <strain evidence="15">cv. Jamaican Lion 4</strain>
        <tissue evidence="14">Leaf</tissue>
    </source>
</reference>
<proteinExistence type="inferred from homology"/>
<dbReference type="InterPro" id="IPR023828">
    <property type="entry name" value="Peptidase_S8_Ser-AS"/>
</dbReference>
<feature type="active site" description="Charge relay system" evidence="8 9">
    <location>
        <position position="144"/>
    </location>
</feature>
<dbReference type="Pfam" id="PF17766">
    <property type="entry name" value="fn3_6"/>
    <property type="match status" value="1"/>
</dbReference>
<comment type="subcellular location">
    <subcellularLocation>
        <location evidence="1">Secreted</location>
    </subcellularLocation>
</comment>
<dbReference type="GO" id="GO:0005576">
    <property type="term" value="C:extracellular region"/>
    <property type="evidence" value="ECO:0007669"/>
    <property type="project" value="UniProtKB-SubCell"/>
</dbReference>
<dbReference type="FunFam" id="3.40.50.200:FF:000006">
    <property type="entry name" value="Subtilisin-like protease SBT1.5"/>
    <property type="match status" value="1"/>
</dbReference>
<comment type="caution">
    <text evidence="14">The sequence shown here is derived from an EMBL/GenBank/DDBJ whole genome shotgun (WGS) entry which is preliminary data.</text>
</comment>
<evidence type="ECO:0000313" key="15">
    <source>
        <dbReference type="Proteomes" id="UP000525078"/>
    </source>
</evidence>
<evidence type="ECO:0000256" key="10">
    <source>
        <dbReference type="SAM" id="SignalP"/>
    </source>
</evidence>
<evidence type="ECO:0000256" key="1">
    <source>
        <dbReference type="ARBA" id="ARBA00004613"/>
    </source>
</evidence>
<dbReference type="SUPFAM" id="SSF52743">
    <property type="entry name" value="Subtilisin-like"/>
    <property type="match status" value="1"/>
</dbReference>
<sequence>MKRTSGSLLLISYIFLVFLYRQVHARSEVHIVYMGEKQHHDPQHVTNMHHDMLSSILESKEEAKKSMVYSYRHGFSGFAAKLTESQVEKIAGLPGVIRVIPNQLHSVQTTRSWDYLGLSPQSSSKSNLLHDANLGDGVIIGLLDTGIWPESVILNDEGLGPIPQRWKGSCQSGERFNATQDCNRKLIGAKYYIDGFLAENRQPFNTTQAPDFKSPRDSFGHGTHTSTIAAGSFVPNASYKGIALGLLRGGAPKARIAMYKVCWNVPRGQCSSADILKAFDDAIHDGVDVLSVSLGTDLPLFPQIDERDGIGPGSFHAVTKGITVVCAGGNEGPSSHTIDNTSPWILTVAASTVDRSFPTGIVLGNNFTILTKEVKQCLEEKKLVLLGWCIQKTQDFAPLYLVSAAVTSVKQAGGVGVIIAKHPGDVIGPCSNDFPCIEVDYELGSQILFYMRSTRSPIVKLSPSKTLAGRPVSTKVAHFSSRGPSSISPAILKPDIAAPGVSTLAASSPFDPFMDGGFALHSGTSMAAPHVSGIVALLKAIHPSWSPAAIKSALMTTAWKTDPFGEPVFAEGSPQKLANPFDYGAGIVNPNKAAKPGLVYDMGTDDYIMYLCAVGYNDSSITQLVGKSKTCPSPKPSILDVNVPSITIPSIRNSVTLTRTVTNVGPVNSVYKAQIDSPQGIHVAVRPDILAFNSSVKDLSFIVEVSTSHKVNTGYYFGSLTWTDETHYVTIPISVRTQIIQFYTDFN</sequence>
<evidence type="ECO:0000256" key="3">
    <source>
        <dbReference type="ARBA" id="ARBA00022525"/>
    </source>
</evidence>
<feature type="signal peptide" evidence="10">
    <location>
        <begin position="1"/>
        <end position="25"/>
    </location>
</feature>
<dbReference type="InterPro" id="IPR045051">
    <property type="entry name" value="SBT"/>
</dbReference>
<name>A0A7J6FY34_CANSA</name>
<dbReference type="PROSITE" id="PS51892">
    <property type="entry name" value="SUBTILASE"/>
    <property type="match status" value="1"/>
</dbReference>
<evidence type="ECO:0000256" key="9">
    <source>
        <dbReference type="PROSITE-ProRule" id="PRU01240"/>
    </source>
</evidence>
<dbReference type="GO" id="GO:0009609">
    <property type="term" value="P:response to symbiotic bacterium"/>
    <property type="evidence" value="ECO:0007669"/>
    <property type="project" value="UniProtKB-ARBA"/>
</dbReference>
<dbReference type="PRINTS" id="PR00723">
    <property type="entry name" value="SUBTILISIN"/>
</dbReference>
<dbReference type="InterPro" id="IPR036852">
    <property type="entry name" value="Peptidase_S8/S53_dom_sf"/>
</dbReference>
<dbReference type="CDD" id="cd02120">
    <property type="entry name" value="PA_subtilisin_like"/>
    <property type="match status" value="1"/>
</dbReference>